<dbReference type="SMART" id="SM00862">
    <property type="entry name" value="Trans_reg_C"/>
    <property type="match status" value="1"/>
</dbReference>
<keyword evidence="4 6" id="KW-0238">DNA-binding</keyword>
<dbReference type="CDD" id="cd00383">
    <property type="entry name" value="trans_reg_C"/>
    <property type="match status" value="1"/>
</dbReference>
<evidence type="ECO:0000256" key="5">
    <source>
        <dbReference type="ARBA" id="ARBA00023163"/>
    </source>
</evidence>
<evidence type="ECO:0000256" key="3">
    <source>
        <dbReference type="ARBA" id="ARBA00023015"/>
    </source>
</evidence>
<dbReference type="EMBL" id="JASVDS010000002">
    <property type="protein sequence ID" value="MDL5031725.1"/>
    <property type="molecule type" value="Genomic_DNA"/>
</dbReference>
<dbReference type="InterPro" id="IPR001867">
    <property type="entry name" value="OmpR/PhoB-type_DNA-bd"/>
</dbReference>
<dbReference type="Gene3D" id="1.10.10.10">
    <property type="entry name" value="Winged helix-like DNA-binding domain superfamily/Winged helix DNA-binding domain"/>
    <property type="match status" value="1"/>
</dbReference>
<accession>A0ABT7LJ85</accession>
<evidence type="ECO:0000259" key="7">
    <source>
        <dbReference type="PROSITE" id="PS51755"/>
    </source>
</evidence>
<organism evidence="8 9">
    <name type="scientific">Roseateles subflavus</name>
    <dbReference type="NCBI Taxonomy" id="3053353"/>
    <lineage>
        <taxon>Bacteria</taxon>
        <taxon>Pseudomonadati</taxon>
        <taxon>Pseudomonadota</taxon>
        <taxon>Betaproteobacteria</taxon>
        <taxon>Burkholderiales</taxon>
        <taxon>Sphaerotilaceae</taxon>
        <taxon>Roseateles</taxon>
    </lineage>
</organism>
<feature type="domain" description="OmpR/PhoB-type" evidence="7">
    <location>
        <begin position="109"/>
        <end position="203"/>
    </location>
</feature>
<dbReference type="InterPro" id="IPR039420">
    <property type="entry name" value="WalR-like"/>
</dbReference>
<protein>
    <submittedName>
        <fullName evidence="8">Winged helix-turn-helix domain-containing protein</fullName>
    </submittedName>
</protein>
<feature type="DNA-binding region" description="OmpR/PhoB-type" evidence="6">
    <location>
        <begin position="109"/>
        <end position="203"/>
    </location>
</feature>
<sequence length="211" mass="23501">MHARDPAIVQVCRQVCDQLRWHVRTGGIEPPALLGGDAMLHVVEDHAARALPRSLGPPTALLVCDAGALQRLVGGGTHAFGAYQLRPMRAERLQEQLCRLRLGQAGNLAQCVRVGPLVLDAMDRRVVWQDQVLSLTWREYELLHVLVRHRGAVVARDRIEAAMYRWGQELGSNTIEVFVHALRSKTHPALITTVRGEGYQLNDLELAGLRH</sequence>
<reference evidence="8 9" key="1">
    <citation type="submission" date="2023-06" db="EMBL/GenBank/DDBJ databases">
        <title>Pelomonas sp. APW6 16S ribosomal RNA gene genome sequencing and assembly.</title>
        <authorList>
            <person name="Woo H."/>
        </authorList>
    </citation>
    <scope>NUCLEOTIDE SEQUENCE [LARGE SCALE GENOMIC DNA]</scope>
    <source>
        <strain evidence="8 9">APW6</strain>
    </source>
</reference>
<keyword evidence="1" id="KW-0597">Phosphoprotein</keyword>
<dbReference type="InterPro" id="IPR036388">
    <property type="entry name" value="WH-like_DNA-bd_sf"/>
</dbReference>
<keyword evidence="3" id="KW-0805">Transcription regulation</keyword>
<keyword evidence="5" id="KW-0804">Transcription</keyword>
<dbReference type="InterPro" id="IPR016032">
    <property type="entry name" value="Sig_transdc_resp-reg_C-effctor"/>
</dbReference>
<keyword evidence="2" id="KW-0902">Two-component regulatory system</keyword>
<dbReference type="Pfam" id="PF00486">
    <property type="entry name" value="Trans_reg_C"/>
    <property type="match status" value="1"/>
</dbReference>
<evidence type="ECO:0000256" key="6">
    <source>
        <dbReference type="PROSITE-ProRule" id="PRU01091"/>
    </source>
</evidence>
<proteinExistence type="predicted"/>
<evidence type="ECO:0000313" key="8">
    <source>
        <dbReference type="EMBL" id="MDL5031725.1"/>
    </source>
</evidence>
<dbReference type="SUPFAM" id="SSF46894">
    <property type="entry name" value="C-terminal effector domain of the bipartite response regulators"/>
    <property type="match status" value="1"/>
</dbReference>
<gene>
    <name evidence="8" type="ORF">QRD43_07375</name>
</gene>
<dbReference type="Proteomes" id="UP001238603">
    <property type="component" value="Unassembled WGS sequence"/>
</dbReference>
<evidence type="ECO:0000256" key="1">
    <source>
        <dbReference type="ARBA" id="ARBA00022553"/>
    </source>
</evidence>
<dbReference type="PANTHER" id="PTHR48111">
    <property type="entry name" value="REGULATOR OF RPOS"/>
    <property type="match status" value="1"/>
</dbReference>
<name>A0ABT7LJ85_9BURK</name>
<evidence type="ECO:0000313" key="9">
    <source>
        <dbReference type="Proteomes" id="UP001238603"/>
    </source>
</evidence>
<keyword evidence="9" id="KW-1185">Reference proteome</keyword>
<dbReference type="PANTHER" id="PTHR48111:SF1">
    <property type="entry name" value="TWO-COMPONENT RESPONSE REGULATOR ORR33"/>
    <property type="match status" value="1"/>
</dbReference>
<dbReference type="PROSITE" id="PS51755">
    <property type="entry name" value="OMPR_PHOB"/>
    <property type="match status" value="1"/>
</dbReference>
<comment type="caution">
    <text evidence="8">The sequence shown here is derived from an EMBL/GenBank/DDBJ whole genome shotgun (WGS) entry which is preliminary data.</text>
</comment>
<evidence type="ECO:0000256" key="4">
    <source>
        <dbReference type="ARBA" id="ARBA00023125"/>
    </source>
</evidence>
<evidence type="ECO:0000256" key="2">
    <source>
        <dbReference type="ARBA" id="ARBA00023012"/>
    </source>
</evidence>